<proteinExistence type="predicted"/>
<dbReference type="SUPFAM" id="SSF82771">
    <property type="entry name" value="GIY-YIG endonuclease"/>
    <property type="match status" value="1"/>
</dbReference>
<comment type="caution">
    <text evidence="2">The sequence shown here is derived from an EMBL/GenBank/DDBJ whole genome shotgun (WGS) entry which is preliminary data.</text>
</comment>
<keyword evidence="3" id="KW-1185">Reference proteome</keyword>
<evidence type="ECO:0000259" key="1">
    <source>
        <dbReference type="PROSITE" id="PS50164"/>
    </source>
</evidence>
<dbReference type="OrthoDB" id="1423413at2"/>
<organism evidence="2 3">
    <name type="scientific">Arenibacter aquaticus</name>
    <dbReference type="NCBI Taxonomy" id="2489054"/>
    <lineage>
        <taxon>Bacteria</taxon>
        <taxon>Pseudomonadati</taxon>
        <taxon>Bacteroidota</taxon>
        <taxon>Flavobacteriia</taxon>
        <taxon>Flavobacteriales</taxon>
        <taxon>Flavobacteriaceae</taxon>
        <taxon>Arenibacter</taxon>
    </lineage>
</organism>
<dbReference type="RefSeq" id="WP_126160988.1">
    <property type="nucleotide sequence ID" value="NZ_RQPJ01000002.1"/>
</dbReference>
<dbReference type="AlphaFoldDB" id="A0A3S0INU2"/>
<dbReference type="InterPro" id="IPR000305">
    <property type="entry name" value="GIY-YIG_endonuc"/>
</dbReference>
<feature type="domain" description="GIY-YIG" evidence="1">
    <location>
        <begin position="64"/>
        <end position="162"/>
    </location>
</feature>
<dbReference type="Proteomes" id="UP000267585">
    <property type="component" value="Unassembled WGS sequence"/>
</dbReference>
<dbReference type="EMBL" id="RQPJ01000002">
    <property type="protein sequence ID" value="RTE54256.1"/>
    <property type="molecule type" value="Genomic_DNA"/>
</dbReference>
<accession>A0A3S0INU2</accession>
<evidence type="ECO:0000313" key="3">
    <source>
        <dbReference type="Proteomes" id="UP000267585"/>
    </source>
</evidence>
<name>A0A3S0INU2_9FLAO</name>
<sequence length="175" mass="20658">MTGSAFSLGEEVELRKVEYKLHGELWKKFTCADFDLKFENWIKLKYLNENADDFDGGVLDVPNDKGGLYMFYVKCNIISGITEYPLYVGRAQITENQNLRKRVKEYFQKYSKNNERPKLTRMFNYWKNDLYLAYFPLDDNEDVISIENQFINSLLLPMNTEIPDTEVKQAIKAFQ</sequence>
<dbReference type="Gene3D" id="3.40.1440.10">
    <property type="entry name" value="GIY-YIG endonuclease"/>
    <property type="match status" value="1"/>
</dbReference>
<dbReference type="InterPro" id="IPR035901">
    <property type="entry name" value="GIY-YIG_endonuc_sf"/>
</dbReference>
<dbReference type="PROSITE" id="PS50164">
    <property type="entry name" value="GIY_YIG"/>
    <property type="match status" value="1"/>
</dbReference>
<reference evidence="2 3" key="1">
    <citation type="submission" date="2018-11" db="EMBL/GenBank/DDBJ databases">
        <title>Arenibacter aquaticus sp.nov., a marine bacterium isolated from surface seawater in the South China Sea.</title>
        <authorList>
            <person name="Guo J."/>
            <person name="Sun J."/>
        </authorList>
    </citation>
    <scope>NUCLEOTIDE SEQUENCE [LARGE SCALE GENOMIC DNA]</scope>
    <source>
        <strain evidence="2 3">GUO666</strain>
    </source>
</reference>
<protein>
    <recommendedName>
        <fullName evidence="1">GIY-YIG domain-containing protein</fullName>
    </recommendedName>
</protein>
<gene>
    <name evidence="2" type="ORF">EHW67_03555</name>
</gene>
<evidence type="ECO:0000313" key="2">
    <source>
        <dbReference type="EMBL" id="RTE54256.1"/>
    </source>
</evidence>